<keyword evidence="3" id="KW-1185">Reference proteome</keyword>
<dbReference type="Gene3D" id="2.40.160.60">
    <property type="entry name" value="Outer membrane protein transport protein (OMPP1/FadL/TodX)"/>
    <property type="match status" value="1"/>
</dbReference>
<evidence type="ECO:0000313" key="3">
    <source>
        <dbReference type="Proteomes" id="UP000800984"/>
    </source>
</evidence>
<feature type="chain" id="PRO_5046010494" description="Outer membrane protein" evidence="1">
    <location>
        <begin position="20"/>
        <end position="417"/>
    </location>
</feature>
<name>A0ABX0I7I5_9FLAO</name>
<feature type="signal peptide" evidence="1">
    <location>
        <begin position="1"/>
        <end position="19"/>
    </location>
</feature>
<dbReference type="RefSeq" id="WP_166076783.1">
    <property type="nucleotide sequence ID" value="NZ_JAAJBT010000003.1"/>
</dbReference>
<proteinExistence type="predicted"/>
<protein>
    <recommendedName>
        <fullName evidence="4">Outer membrane protein</fullName>
    </recommendedName>
</protein>
<organism evidence="2 3">
    <name type="scientific">Flavobacterium difficile</name>
    <dbReference type="NCBI Taxonomy" id="2709659"/>
    <lineage>
        <taxon>Bacteria</taxon>
        <taxon>Pseudomonadati</taxon>
        <taxon>Bacteroidota</taxon>
        <taxon>Flavobacteriia</taxon>
        <taxon>Flavobacteriales</taxon>
        <taxon>Flavobacteriaceae</taxon>
        <taxon>Flavobacterium</taxon>
    </lineage>
</organism>
<dbReference type="Proteomes" id="UP000800984">
    <property type="component" value="Unassembled WGS sequence"/>
</dbReference>
<evidence type="ECO:0000313" key="2">
    <source>
        <dbReference type="EMBL" id="NHM01692.1"/>
    </source>
</evidence>
<keyword evidence="1" id="KW-0732">Signal</keyword>
<dbReference type="EMBL" id="JAAJBT010000003">
    <property type="protein sequence ID" value="NHM01692.1"/>
    <property type="molecule type" value="Genomic_DNA"/>
</dbReference>
<evidence type="ECO:0008006" key="4">
    <source>
        <dbReference type="Google" id="ProtNLM"/>
    </source>
</evidence>
<evidence type="ECO:0000256" key="1">
    <source>
        <dbReference type="SAM" id="SignalP"/>
    </source>
</evidence>
<accession>A0ABX0I7I5</accession>
<sequence length="417" mass="45836">MIKKITLIVALLLVSYSFAQENTSSPYSFYGIGTSKFKGTNDIISMGGISVYSDSTHVNVLNPASYSNQLVTTFQLGLTSSFYKLNSGLQTEKAQKTTFDYFVLGFPISKKAGVSLGLLPQSAVGYRFVNDRRLVDNTLRVYQGEGGVNKVYLGTGYKITPKLSFGFDVQYLFGSINTEAQLYETGVQFGSREINQSSMSGIAFNSGLSYQTKLNSKLNFMSSLTYSPEAKLTSSNARFVSLVTLLSTGGGTPASSDIEVAMQDTKLNVPSKLAFGAGLGNRKWFLGGDVTFSGTGNQVNRFDNFSNVSYENATKVSFGGFYIPKFDSYNSFFERVVYRAGFRFENTGLVINNTAIKDKALNLGFGLPIAGTFSSLNLGFEYGQRGTVLRGLVREEYFSVNLGLIFNDRWFRKTLYN</sequence>
<reference evidence="2 3" key="1">
    <citation type="submission" date="2020-02" db="EMBL/GenBank/DDBJ databases">
        <authorList>
            <person name="Chen W.-M."/>
        </authorList>
    </citation>
    <scope>NUCLEOTIDE SEQUENCE [LARGE SCALE GENOMIC DNA]</scope>
    <source>
        <strain evidence="2 3">KDG-16</strain>
    </source>
</reference>
<gene>
    <name evidence="2" type="ORF">G4D72_06170</name>
</gene>
<comment type="caution">
    <text evidence="2">The sequence shown here is derived from an EMBL/GenBank/DDBJ whole genome shotgun (WGS) entry which is preliminary data.</text>
</comment>